<evidence type="ECO:0000313" key="2">
    <source>
        <dbReference type="EMBL" id="OGB88936.1"/>
    </source>
</evidence>
<reference evidence="2 3" key="1">
    <citation type="journal article" date="2016" name="Nat. Commun.">
        <title>Thousands of microbial genomes shed light on interconnected biogeochemical processes in an aquifer system.</title>
        <authorList>
            <person name="Anantharaman K."/>
            <person name="Brown C.T."/>
            <person name="Hug L.A."/>
            <person name="Sharon I."/>
            <person name="Castelle C.J."/>
            <person name="Probst A.J."/>
            <person name="Thomas B.C."/>
            <person name="Singh A."/>
            <person name="Wilkins M.J."/>
            <person name="Karaoz U."/>
            <person name="Brodie E.L."/>
            <person name="Williams K.H."/>
            <person name="Hubbard S.S."/>
            <person name="Banfield J.F."/>
        </authorList>
    </citation>
    <scope>NUCLEOTIDE SEQUENCE [LARGE SCALE GENOMIC DNA]</scope>
</reference>
<evidence type="ECO:0000313" key="3">
    <source>
        <dbReference type="Proteomes" id="UP000178724"/>
    </source>
</evidence>
<dbReference type="SUPFAM" id="SSF52980">
    <property type="entry name" value="Restriction endonuclease-like"/>
    <property type="match status" value="1"/>
</dbReference>
<feature type="domain" description="DUF559" evidence="1">
    <location>
        <begin position="6"/>
        <end position="108"/>
    </location>
</feature>
<dbReference type="PANTHER" id="PTHR38590:SF1">
    <property type="entry name" value="BLL0828 PROTEIN"/>
    <property type="match status" value="1"/>
</dbReference>
<sequence length="123" mass="14670">MKEIKKIFARTLRQDQTKAEKIVWELLRKRKFKNLKFRRQHVIEGFVVDFYCHEFRLGIEVDGGIHLKRKDYDRLRQAVIEAEGIKVVRIQNSEVIGNRKRALKRLEEIIDYRPIPLPLGEGS</sequence>
<protein>
    <recommendedName>
        <fullName evidence="1">DUF559 domain-containing protein</fullName>
    </recommendedName>
</protein>
<proteinExistence type="predicted"/>
<dbReference type="Gene3D" id="3.40.960.10">
    <property type="entry name" value="VSR Endonuclease"/>
    <property type="match status" value="1"/>
</dbReference>
<comment type="caution">
    <text evidence="2">The sequence shown here is derived from an EMBL/GenBank/DDBJ whole genome shotgun (WGS) entry which is preliminary data.</text>
</comment>
<dbReference type="CDD" id="cd01038">
    <property type="entry name" value="Endonuclease_DUF559"/>
    <property type="match status" value="1"/>
</dbReference>
<organism evidence="2 3">
    <name type="scientific">candidate division WOR-1 bacterium RIFCSPHIGHO2_01_FULL_53_15</name>
    <dbReference type="NCBI Taxonomy" id="1802564"/>
    <lineage>
        <taxon>Bacteria</taxon>
        <taxon>Bacillati</taxon>
        <taxon>Saganbacteria</taxon>
    </lineage>
</organism>
<dbReference type="Proteomes" id="UP000178724">
    <property type="component" value="Unassembled WGS sequence"/>
</dbReference>
<dbReference type="InterPro" id="IPR047216">
    <property type="entry name" value="Endonuclease_DUF559_bact"/>
</dbReference>
<name>A0A1F4PZB0_UNCSA</name>
<gene>
    <name evidence="2" type="ORF">A2625_00360</name>
</gene>
<dbReference type="PANTHER" id="PTHR38590">
    <property type="entry name" value="BLL0828 PROTEIN"/>
    <property type="match status" value="1"/>
</dbReference>
<dbReference type="InterPro" id="IPR007569">
    <property type="entry name" value="DUF559"/>
</dbReference>
<accession>A0A1F4PZB0</accession>
<dbReference type="AlphaFoldDB" id="A0A1F4PZB0"/>
<dbReference type="EMBL" id="METM01000032">
    <property type="protein sequence ID" value="OGB88936.1"/>
    <property type="molecule type" value="Genomic_DNA"/>
</dbReference>
<evidence type="ECO:0000259" key="1">
    <source>
        <dbReference type="Pfam" id="PF04480"/>
    </source>
</evidence>
<dbReference type="InterPro" id="IPR011335">
    <property type="entry name" value="Restrct_endonuc-II-like"/>
</dbReference>
<dbReference type="Pfam" id="PF04480">
    <property type="entry name" value="DUF559"/>
    <property type="match status" value="1"/>
</dbReference>